<accession>A0A7W3FMH1</accession>
<dbReference type="SUPFAM" id="SSF55729">
    <property type="entry name" value="Acyl-CoA N-acyltransferases (Nat)"/>
    <property type="match status" value="1"/>
</dbReference>
<name>A0A7W3FMH1_9GAMM</name>
<dbReference type="EMBL" id="JACGXS010000003">
    <property type="protein sequence ID" value="MBA8681912.1"/>
    <property type="molecule type" value="Genomic_DNA"/>
</dbReference>
<dbReference type="InterPro" id="IPR016181">
    <property type="entry name" value="Acyl_CoA_acyltransferase"/>
</dbReference>
<protein>
    <submittedName>
        <fullName evidence="2">GNAT family N-acetyltransferase</fullName>
    </submittedName>
</protein>
<dbReference type="PROSITE" id="PS51186">
    <property type="entry name" value="GNAT"/>
    <property type="match status" value="1"/>
</dbReference>
<keyword evidence="3" id="KW-1185">Reference proteome</keyword>
<sequence length="181" mass="19904">MPDGGGPCLQGNGFLLRPWRDGDLDDLLLHANDEQVSRGLRDRFPFPYGRADGEAFLAGRVLAPGTLNLAIEIDGHACGSIGAQQGTAERAHGAELGYWLGRAHWGNGHMTRVAGVFVPWVMDHLRLYRVQATVADFNLGSARVLEKNGFVQEGVERCAVYKRGQLHDLLRYARVRTSLPD</sequence>
<dbReference type="AlphaFoldDB" id="A0A7W3FMH1"/>
<dbReference type="PANTHER" id="PTHR43328">
    <property type="entry name" value="ACETYLTRANSFERASE-RELATED"/>
    <property type="match status" value="1"/>
</dbReference>
<feature type="domain" description="N-acetyltransferase" evidence="1">
    <location>
        <begin position="14"/>
        <end position="176"/>
    </location>
</feature>
<organism evidence="2 3">
    <name type="scientific">Stenotrophomonas tumulicola</name>
    <dbReference type="NCBI Taxonomy" id="1685415"/>
    <lineage>
        <taxon>Bacteria</taxon>
        <taxon>Pseudomonadati</taxon>
        <taxon>Pseudomonadota</taxon>
        <taxon>Gammaproteobacteria</taxon>
        <taxon>Lysobacterales</taxon>
        <taxon>Lysobacteraceae</taxon>
        <taxon>Stenotrophomonas</taxon>
    </lineage>
</organism>
<proteinExistence type="predicted"/>
<dbReference type="GO" id="GO:0016747">
    <property type="term" value="F:acyltransferase activity, transferring groups other than amino-acyl groups"/>
    <property type="evidence" value="ECO:0007669"/>
    <property type="project" value="InterPro"/>
</dbReference>
<dbReference type="RefSeq" id="WP_182339043.1">
    <property type="nucleotide sequence ID" value="NZ_JACGXS010000003.1"/>
</dbReference>
<dbReference type="PANTHER" id="PTHR43328:SF1">
    <property type="entry name" value="N-ACETYLTRANSFERASE DOMAIN-CONTAINING PROTEIN"/>
    <property type="match status" value="1"/>
</dbReference>
<keyword evidence="2" id="KW-0808">Transferase</keyword>
<reference evidence="2 3" key="1">
    <citation type="submission" date="2020-08" db="EMBL/GenBank/DDBJ databases">
        <title>Stenotrophomonas tumulicola JCM 30961.</title>
        <authorList>
            <person name="Deng Y."/>
        </authorList>
    </citation>
    <scope>NUCLEOTIDE SEQUENCE [LARGE SCALE GENOMIC DNA]</scope>
    <source>
        <strain evidence="2 3">JCM 30961</strain>
    </source>
</reference>
<gene>
    <name evidence="2" type="ORF">H4O11_08790</name>
</gene>
<evidence type="ECO:0000313" key="2">
    <source>
        <dbReference type="EMBL" id="MBA8681912.1"/>
    </source>
</evidence>
<comment type="caution">
    <text evidence="2">The sequence shown here is derived from an EMBL/GenBank/DDBJ whole genome shotgun (WGS) entry which is preliminary data.</text>
</comment>
<dbReference type="Pfam" id="PF13302">
    <property type="entry name" value="Acetyltransf_3"/>
    <property type="match status" value="1"/>
</dbReference>
<dbReference type="Proteomes" id="UP000547058">
    <property type="component" value="Unassembled WGS sequence"/>
</dbReference>
<dbReference type="InterPro" id="IPR000182">
    <property type="entry name" value="GNAT_dom"/>
</dbReference>
<evidence type="ECO:0000259" key="1">
    <source>
        <dbReference type="PROSITE" id="PS51186"/>
    </source>
</evidence>
<evidence type="ECO:0000313" key="3">
    <source>
        <dbReference type="Proteomes" id="UP000547058"/>
    </source>
</evidence>
<dbReference type="Gene3D" id="3.40.630.30">
    <property type="match status" value="1"/>
</dbReference>